<dbReference type="HOGENOM" id="CLU_1877274_0_0_1"/>
<keyword evidence="3" id="KW-1185">Reference proteome</keyword>
<dbReference type="KEGG" id="cbr:CBG_25955"/>
<accession>B6IHD8</accession>
<protein>
    <submittedName>
        <fullName evidence="2">Protein CBG25955</fullName>
    </submittedName>
</protein>
<evidence type="ECO:0000313" key="3">
    <source>
        <dbReference type="Proteomes" id="UP000008549"/>
    </source>
</evidence>
<dbReference type="EMBL" id="HE601123">
    <property type="protein sequence ID" value="CAR99318.1"/>
    <property type="molecule type" value="Genomic_DNA"/>
</dbReference>
<proteinExistence type="predicted"/>
<organism evidence="2 3">
    <name type="scientific">Caenorhabditis briggsae</name>
    <dbReference type="NCBI Taxonomy" id="6238"/>
    <lineage>
        <taxon>Eukaryota</taxon>
        <taxon>Metazoa</taxon>
        <taxon>Ecdysozoa</taxon>
        <taxon>Nematoda</taxon>
        <taxon>Chromadorea</taxon>
        <taxon>Rhabditida</taxon>
        <taxon>Rhabditina</taxon>
        <taxon>Rhabditomorpha</taxon>
        <taxon>Rhabditoidea</taxon>
        <taxon>Rhabditidae</taxon>
        <taxon>Peloderinae</taxon>
        <taxon>Caenorhabditis</taxon>
    </lineage>
</organism>
<evidence type="ECO:0000256" key="1">
    <source>
        <dbReference type="SAM" id="MobiDB-lite"/>
    </source>
</evidence>
<dbReference type="CTD" id="68917437"/>
<reference evidence="2 3" key="2">
    <citation type="journal article" date="2011" name="PLoS Genet.">
        <title>Caenorhabditis briggsae recombinant inbred line genotypes reveal inter-strain incompatibility and the evolution of recombination.</title>
        <authorList>
            <person name="Ross J.A."/>
            <person name="Koboldt D.C."/>
            <person name="Staisch J.E."/>
            <person name="Chamberlin H.M."/>
            <person name="Gupta B.P."/>
            <person name="Miller R.D."/>
            <person name="Baird S.E."/>
            <person name="Haag E.S."/>
        </authorList>
    </citation>
    <scope>NUCLEOTIDE SEQUENCE [LARGE SCALE GENOMIC DNA]</scope>
    <source>
        <strain evidence="2 3">AF16</strain>
    </source>
</reference>
<dbReference type="RefSeq" id="XP_045098882.1">
    <property type="nucleotide sequence ID" value="XM_045244099.1"/>
</dbReference>
<dbReference type="GeneID" id="68917437"/>
<name>B6IHD8_CAEBR</name>
<dbReference type="AlphaFoldDB" id="B6IHD8"/>
<dbReference type="Proteomes" id="UP000008549">
    <property type="component" value="Unassembled WGS sequence"/>
</dbReference>
<gene>
    <name evidence="2" type="ORF">CBG25955</name>
    <name evidence="2" type="ORF">CBG_25955</name>
</gene>
<dbReference type="InParanoid" id="B6IHD8"/>
<sequence>MPFLLRITLSRVYRKKGDEWFGWERRNKSRKKRRAILPSDSSSVSPKTCQCGSPSIVDNEKKERKSRIEREYQVLERILIITKALILVTKIRKKRKSNRLEVEKYWMTYNLKQRRRRRRVVFHAMKKSQTTVTTNQ</sequence>
<feature type="compositionally biased region" description="Polar residues" evidence="1">
    <location>
        <begin position="39"/>
        <end position="53"/>
    </location>
</feature>
<reference evidence="2 3" key="1">
    <citation type="journal article" date="2003" name="PLoS Biol.">
        <title>The genome sequence of Caenorhabditis briggsae: a platform for comparative genomics.</title>
        <authorList>
            <person name="Stein L.D."/>
            <person name="Bao Z."/>
            <person name="Blasiar D."/>
            <person name="Blumenthal T."/>
            <person name="Brent M.R."/>
            <person name="Chen N."/>
            <person name="Chinwalla A."/>
            <person name="Clarke L."/>
            <person name="Clee C."/>
            <person name="Coghlan A."/>
            <person name="Coulson A."/>
            <person name="D'Eustachio P."/>
            <person name="Fitch D.H."/>
            <person name="Fulton L.A."/>
            <person name="Fulton R.E."/>
            <person name="Griffiths-Jones S."/>
            <person name="Harris T.W."/>
            <person name="Hillier L.W."/>
            <person name="Kamath R."/>
            <person name="Kuwabara P.E."/>
            <person name="Mardis E.R."/>
            <person name="Marra M.A."/>
            <person name="Miner T.L."/>
            <person name="Minx P."/>
            <person name="Mullikin J.C."/>
            <person name="Plumb R.W."/>
            <person name="Rogers J."/>
            <person name="Schein J.E."/>
            <person name="Sohrmann M."/>
            <person name="Spieth J."/>
            <person name="Stajich J.E."/>
            <person name="Wei C."/>
            <person name="Willey D."/>
            <person name="Wilson R.K."/>
            <person name="Durbin R."/>
            <person name="Waterston R.H."/>
        </authorList>
    </citation>
    <scope>NUCLEOTIDE SEQUENCE [LARGE SCALE GENOMIC DNA]</scope>
    <source>
        <strain evidence="2 3">AF16</strain>
    </source>
</reference>
<feature type="region of interest" description="Disordered" evidence="1">
    <location>
        <begin position="32"/>
        <end position="62"/>
    </location>
</feature>
<evidence type="ECO:0000313" key="2">
    <source>
        <dbReference type="EMBL" id="CAR99318.1"/>
    </source>
</evidence>